<organism evidence="15 16">
    <name type="scientific">Phialemonium atrogriseum</name>
    <dbReference type="NCBI Taxonomy" id="1093897"/>
    <lineage>
        <taxon>Eukaryota</taxon>
        <taxon>Fungi</taxon>
        <taxon>Dikarya</taxon>
        <taxon>Ascomycota</taxon>
        <taxon>Pezizomycotina</taxon>
        <taxon>Sordariomycetes</taxon>
        <taxon>Sordariomycetidae</taxon>
        <taxon>Cephalothecales</taxon>
        <taxon>Cephalothecaceae</taxon>
        <taxon>Phialemonium</taxon>
    </lineage>
</organism>
<evidence type="ECO:0000256" key="14">
    <source>
        <dbReference type="SAM" id="MobiDB-lite"/>
    </source>
</evidence>
<reference evidence="15" key="1">
    <citation type="submission" date="2023-06" db="EMBL/GenBank/DDBJ databases">
        <title>Genome-scale phylogeny and comparative genomics of the fungal order Sordariales.</title>
        <authorList>
            <consortium name="Lawrence Berkeley National Laboratory"/>
            <person name="Hensen N."/>
            <person name="Bonometti L."/>
            <person name="Westerberg I."/>
            <person name="Brannstrom I.O."/>
            <person name="Guillou S."/>
            <person name="Cros-Aarteil S."/>
            <person name="Calhoun S."/>
            <person name="Haridas S."/>
            <person name="Kuo A."/>
            <person name="Mondo S."/>
            <person name="Pangilinan J."/>
            <person name="Riley R."/>
            <person name="Labutti K."/>
            <person name="Andreopoulos B."/>
            <person name="Lipzen A."/>
            <person name="Chen C."/>
            <person name="Yanf M."/>
            <person name="Daum C."/>
            <person name="Ng V."/>
            <person name="Clum A."/>
            <person name="Steindorff A."/>
            <person name="Ohm R."/>
            <person name="Martin F."/>
            <person name="Silar P."/>
            <person name="Natvig D."/>
            <person name="Lalanne C."/>
            <person name="Gautier V."/>
            <person name="Ament-Velasquez S.L."/>
            <person name="Kruys A."/>
            <person name="Hutchinson M.I."/>
            <person name="Powell A.J."/>
            <person name="Barry K."/>
            <person name="Miller A.N."/>
            <person name="Grigoriev I.V."/>
            <person name="Debuchy R."/>
            <person name="Gladieux P."/>
            <person name="Thoren M.H."/>
            <person name="Johannesson H."/>
        </authorList>
    </citation>
    <scope>NUCLEOTIDE SEQUENCE</scope>
    <source>
        <strain evidence="15">8032-3</strain>
    </source>
</reference>
<evidence type="ECO:0000313" key="15">
    <source>
        <dbReference type="EMBL" id="KAK1766091.1"/>
    </source>
</evidence>
<evidence type="ECO:0000256" key="8">
    <source>
        <dbReference type="ARBA" id="ARBA00023211"/>
    </source>
</evidence>
<keyword evidence="4 15" id="KW-0808">Transferase</keyword>
<accession>A0AAJ0FEZ3</accession>
<comment type="catalytic activity">
    <reaction evidence="12">
        <text>L-tyrosyl-[glycogenin] + UDP-alpha-D-glucose = alpha-D-glucosyl-L-tyrosyl-[glycogenin] + UDP + H(+)</text>
        <dbReference type="Rhea" id="RHEA:23360"/>
        <dbReference type="Rhea" id="RHEA-COMP:14604"/>
        <dbReference type="Rhea" id="RHEA-COMP:14605"/>
        <dbReference type="ChEBI" id="CHEBI:15378"/>
        <dbReference type="ChEBI" id="CHEBI:46858"/>
        <dbReference type="ChEBI" id="CHEBI:58223"/>
        <dbReference type="ChEBI" id="CHEBI:58885"/>
        <dbReference type="ChEBI" id="CHEBI:140573"/>
        <dbReference type="EC" id="2.4.1.186"/>
    </reaction>
</comment>
<evidence type="ECO:0000256" key="6">
    <source>
        <dbReference type="ARBA" id="ARBA00023056"/>
    </source>
</evidence>
<comment type="function">
    <text evidence="13">Self-glucosylating initiator of glycogen synthesis. It catalyzes the formation of a short alpha (1,4)-glucosyl chain covalently attached via a glucose 1-O-tyrosyl linkage to internal tyrosine residues and these chains act as primers for the elongation reaction catalyzed by glycogen synthase.</text>
</comment>
<dbReference type="EMBL" id="MU839012">
    <property type="protein sequence ID" value="KAK1766091.1"/>
    <property type="molecule type" value="Genomic_DNA"/>
</dbReference>
<evidence type="ECO:0000256" key="7">
    <source>
        <dbReference type="ARBA" id="ARBA00023180"/>
    </source>
</evidence>
<dbReference type="Pfam" id="PF01501">
    <property type="entry name" value="Glyco_transf_8"/>
    <property type="match status" value="1"/>
</dbReference>
<feature type="compositionally biased region" description="Polar residues" evidence="14">
    <location>
        <begin position="330"/>
        <end position="353"/>
    </location>
</feature>
<comment type="caution">
    <text evidence="15">The sequence shown here is derived from an EMBL/GenBank/DDBJ whole genome shotgun (WGS) entry which is preliminary data.</text>
</comment>
<dbReference type="Proteomes" id="UP001244011">
    <property type="component" value="Unassembled WGS sequence"/>
</dbReference>
<protein>
    <recommendedName>
        <fullName evidence="10">glycogenin glucosyltransferase</fullName>
        <ecNumber evidence="10">2.4.1.186</ecNumber>
    </recommendedName>
</protein>
<proteinExistence type="inferred from homology"/>
<evidence type="ECO:0000256" key="9">
    <source>
        <dbReference type="ARBA" id="ARBA00038162"/>
    </source>
</evidence>
<dbReference type="GO" id="GO:0046872">
    <property type="term" value="F:metal ion binding"/>
    <property type="evidence" value="ECO:0007669"/>
    <property type="project" value="UniProtKB-KW"/>
</dbReference>
<evidence type="ECO:0000256" key="11">
    <source>
        <dbReference type="ARBA" id="ARBA00050886"/>
    </source>
</evidence>
<evidence type="ECO:0000256" key="10">
    <source>
        <dbReference type="ARBA" id="ARBA00038934"/>
    </source>
</evidence>
<evidence type="ECO:0000313" key="16">
    <source>
        <dbReference type="Proteomes" id="UP001244011"/>
    </source>
</evidence>
<dbReference type="CDD" id="cd02537">
    <property type="entry name" value="GT8_Glycogenin"/>
    <property type="match status" value="1"/>
</dbReference>
<feature type="region of interest" description="Disordered" evidence="14">
    <location>
        <begin position="740"/>
        <end position="774"/>
    </location>
</feature>
<dbReference type="InterPro" id="IPR029044">
    <property type="entry name" value="Nucleotide-diphossugar_trans"/>
</dbReference>
<evidence type="ECO:0000256" key="2">
    <source>
        <dbReference type="ARBA" id="ARBA00004496"/>
    </source>
</evidence>
<comment type="cofactor">
    <cofactor evidence="1">
        <name>Mn(2+)</name>
        <dbReference type="ChEBI" id="CHEBI:29035"/>
    </cofactor>
</comment>
<feature type="region of interest" description="Disordered" evidence="14">
    <location>
        <begin position="311"/>
        <end position="725"/>
    </location>
</feature>
<dbReference type="RefSeq" id="XP_060282304.1">
    <property type="nucleotide sequence ID" value="XM_060421891.1"/>
</dbReference>
<evidence type="ECO:0000256" key="5">
    <source>
        <dbReference type="ARBA" id="ARBA00022723"/>
    </source>
</evidence>
<keyword evidence="5" id="KW-0479">Metal-binding</keyword>
<dbReference type="GO" id="GO:0005978">
    <property type="term" value="P:glycogen biosynthetic process"/>
    <property type="evidence" value="ECO:0007669"/>
    <property type="project" value="UniProtKB-KW"/>
</dbReference>
<dbReference type="FunFam" id="3.90.550.10:FF:000092">
    <property type="entry name" value="Glycogenin 2"/>
    <property type="match status" value="1"/>
</dbReference>
<feature type="compositionally biased region" description="Acidic residues" evidence="14">
    <location>
        <begin position="765"/>
        <end position="774"/>
    </location>
</feature>
<dbReference type="PANTHER" id="PTHR11183">
    <property type="entry name" value="GLYCOGENIN SUBFAMILY MEMBER"/>
    <property type="match status" value="1"/>
</dbReference>
<evidence type="ECO:0000256" key="4">
    <source>
        <dbReference type="ARBA" id="ARBA00022679"/>
    </source>
</evidence>
<name>A0AAJ0FEZ3_9PEZI</name>
<dbReference type="InterPro" id="IPR002495">
    <property type="entry name" value="Glyco_trans_8"/>
</dbReference>
<dbReference type="AlphaFoldDB" id="A0AAJ0FEZ3"/>
<dbReference type="InterPro" id="IPR050587">
    <property type="entry name" value="GNT1/Glycosyltrans_8"/>
</dbReference>
<comment type="subcellular location">
    <subcellularLocation>
        <location evidence="2">Cytoplasm</location>
    </subcellularLocation>
</comment>
<keyword evidence="8" id="KW-0464">Manganese</keyword>
<feature type="compositionally biased region" description="Low complexity" evidence="14">
    <location>
        <begin position="477"/>
        <end position="500"/>
    </location>
</feature>
<evidence type="ECO:0000256" key="1">
    <source>
        <dbReference type="ARBA" id="ARBA00001936"/>
    </source>
</evidence>
<dbReference type="GeneID" id="85305078"/>
<keyword evidence="3" id="KW-0963">Cytoplasm</keyword>
<feature type="compositionally biased region" description="Polar residues" evidence="14">
    <location>
        <begin position="692"/>
        <end position="701"/>
    </location>
</feature>
<dbReference type="EC" id="2.4.1.186" evidence="10"/>
<dbReference type="SUPFAM" id="SSF53448">
    <property type="entry name" value="Nucleotide-diphospho-sugar transferases"/>
    <property type="match status" value="1"/>
</dbReference>
<evidence type="ECO:0000256" key="13">
    <source>
        <dbReference type="ARBA" id="ARBA00057883"/>
    </source>
</evidence>
<sequence>MAVRGGEDVYATLLLTDSYLPGALVLAHSLRDAGTTKKLAVLVTLDTVSAEVVTQLKAVYDYIIPVGRIQNQQPANLYLMDRPDLHSAFTKITLWKQAQFRKIVYIDSDIVAYRAPDELFDLPNAFSAAPDIGWPDLFNTGVMVLTPNMGDYYALMAMAERGISFDGADQGLLNLHFGNSYNRLSFSYNVTPSAHYQYIPAYRHFQSTISMVHFIGPDKPWTQGRDAHTGGSPFDGMVGRWWAVYDRHYRREPPTSTTQTTTTQATQPPPELVQYFVKGEYQPQVSYVLPVGEPSREQTVPSHGYQELRQHEATPQHHAPGHHHHEQPRLGSSGQQFEEQRSLPSEFSQSSAGLQPEARKDQVSGHQEGAPHPPQSHVPHHQPQPVQSWDAQRHPPPQDSKPEAFNFPQTHYEMSSDPAPFVPPERYPSPPRDMWYDVPKEPPAPTSQKPRAIFPWETHQPRASRVFPKDLTPPEPMTTEQPTTELPESSSAGPASASEGAPEHATTTTLAVAPSNPWSSFPRTNAWDELPEIERYVGALEKHRRTRSRGLRVGGFTPPNFVQEEGQRRGSRVTDFPSEADRPSLPVTPAPIRRPRLWGAGADPNTGQPGDDDEEEFLPAAAGVPAQTDWDPMAQLQKLAQEQSELLQRKLGVGSGSTTTDDGDSSVPGTESREIPARPLPFGSEGVRSPTYAAQSSTVLSPQPVKPGSQTSSVRNMLPGEPEAIPREVSQASMSMVAEPSYRGPGAAFEKGEDMPTSETPAGPTEEERDVLDT</sequence>
<keyword evidence="6" id="KW-0320">Glycogen biosynthesis</keyword>
<feature type="compositionally biased region" description="Low complexity" evidence="14">
    <location>
        <begin position="377"/>
        <end position="388"/>
    </location>
</feature>
<dbReference type="Gene3D" id="3.90.550.10">
    <property type="entry name" value="Spore Coat Polysaccharide Biosynthesis Protein SpsA, Chain A"/>
    <property type="match status" value="1"/>
</dbReference>
<comment type="catalytic activity">
    <reaction evidence="11">
        <text>[1,4-alpha-D-glucosyl](n)-L-tyrosyl-[glycogenin] + UDP-alpha-D-glucose = [1,4-alpha-D-glucosyl](n+1)-L-tyrosyl-[glycogenin] + UDP + H(+)</text>
        <dbReference type="Rhea" id="RHEA:56560"/>
        <dbReference type="Rhea" id="RHEA-COMP:14606"/>
        <dbReference type="Rhea" id="RHEA-COMP:14607"/>
        <dbReference type="ChEBI" id="CHEBI:15378"/>
        <dbReference type="ChEBI" id="CHEBI:58223"/>
        <dbReference type="ChEBI" id="CHEBI:58885"/>
        <dbReference type="ChEBI" id="CHEBI:140574"/>
        <dbReference type="EC" id="2.4.1.186"/>
    </reaction>
</comment>
<evidence type="ECO:0000256" key="12">
    <source>
        <dbReference type="ARBA" id="ARBA00052293"/>
    </source>
</evidence>
<dbReference type="GO" id="GO:0008466">
    <property type="term" value="F:glycogenin glucosyltransferase activity"/>
    <property type="evidence" value="ECO:0007669"/>
    <property type="project" value="UniProtKB-EC"/>
</dbReference>
<keyword evidence="7" id="KW-0325">Glycoprotein</keyword>
<feature type="compositionally biased region" description="Pro residues" evidence="14">
    <location>
        <begin position="420"/>
        <end position="431"/>
    </location>
</feature>
<dbReference type="GO" id="GO:0005737">
    <property type="term" value="C:cytoplasm"/>
    <property type="evidence" value="ECO:0007669"/>
    <property type="project" value="UniProtKB-SubCell"/>
</dbReference>
<feature type="compositionally biased region" description="Polar residues" evidence="14">
    <location>
        <begin position="505"/>
        <end position="523"/>
    </location>
</feature>
<evidence type="ECO:0000256" key="3">
    <source>
        <dbReference type="ARBA" id="ARBA00022490"/>
    </source>
</evidence>
<gene>
    <name evidence="15" type="ORF">QBC33DRAFT_107806</name>
</gene>
<keyword evidence="16" id="KW-1185">Reference proteome</keyword>
<comment type="similarity">
    <text evidence="9">Belongs to the glycosyltransferase 8 family. Glycogenin subfamily.</text>
</comment>